<keyword evidence="2" id="KW-1185">Reference proteome</keyword>
<organism evidence="1 2">
    <name type="scientific">Dickeya aquatica</name>
    <dbReference type="NCBI Taxonomy" id="1401087"/>
    <lineage>
        <taxon>Bacteria</taxon>
        <taxon>Pseudomonadati</taxon>
        <taxon>Pseudomonadota</taxon>
        <taxon>Gammaproteobacteria</taxon>
        <taxon>Enterobacterales</taxon>
        <taxon>Pectobacteriaceae</taxon>
        <taxon>Dickeya</taxon>
    </lineage>
</organism>
<dbReference type="KEGG" id="daq:DAQ1742_03793"/>
<protein>
    <submittedName>
        <fullName evidence="1">Uncharacterized protein</fullName>
    </submittedName>
</protein>
<gene>
    <name evidence="1" type="ORF">DAQ1742_03793</name>
</gene>
<evidence type="ECO:0000313" key="2">
    <source>
        <dbReference type="Proteomes" id="UP000294820"/>
    </source>
</evidence>
<dbReference type="AlphaFoldDB" id="A0A375AF87"/>
<sequence length="38" mass="4570">MIFYAFFGFFYSFRHGLNGSALPDFGFKKVKTNRGWEW</sequence>
<name>A0A375AF87_9GAMM</name>
<accession>A0A375AF87</accession>
<evidence type="ECO:0000313" key="1">
    <source>
        <dbReference type="EMBL" id="SLM64586.1"/>
    </source>
</evidence>
<reference evidence="1 2" key="1">
    <citation type="submission" date="2016-09" db="EMBL/GenBank/DDBJ databases">
        <authorList>
            <person name="Reverchon S."/>
            <person name="Nasser W."/>
            <person name="Leonard S."/>
            <person name="Brochier C."/>
            <person name="Duprey A."/>
        </authorList>
    </citation>
    <scope>NUCLEOTIDE SEQUENCE [LARGE SCALE GENOMIC DNA]</scope>
    <source>
        <strain evidence="1 2">174/2</strain>
    </source>
</reference>
<dbReference type="EMBL" id="LT615367">
    <property type="protein sequence ID" value="SLM64586.1"/>
    <property type="molecule type" value="Genomic_DNA"/>
</dbReference>
<proteinExistence type="predicted"/>
<dbReference type="Proteomes" id="UP000294820">
    <property type="component" value="Chromosome 1"/>
</dbReference>